<evidence type="ECO:0000256" key="2">
    <source>
        <dbReference type="ARBA" id="ARBA00022692"/>
    </source>
</evidence>
<dbReference type="EMBL" id="LRGB01001361">
    <property type="protein sequence ID" value="KZS12673.1"/>
    <property type="molecule type" value="Genomic_DNA"/>
</dbReference>
<keyword evidence="2" id="KW-0812">Transmembrane</keyword>
<comment type="caution">
    <text evidence="5">The sequence shown here is derived from an EMBL/GenBank/DDBJ whole genome shotgun (WGS) entry which is preliminary data.</text>
</comment>
<accession>A0A164VUM4</accession>
<evidence type="ECO:0008006" key="7">
    <source>
        <dbReference type="Google" id="ProtNLM"/>
    </source>
</evidence>
<sequence length="368" mass="42140">MEVLFFNDFLRTMCNTDIEIQRPPNVAQANLFAENELPLCIGNLIDEREYHYAKETKGSYKSNRLMSDGGACKLVQYTASHITACLDAMKEGQPGQMLHFLFMGDSRIRQQYFNIVRLIPDFDKISQPTIIPNAYHENIEITSQVLGLRLSFKWLPLIDDDLIETIRRWAINETERPHLIFLSMSVHHMFRYAVFPHDNDFLAYEDELVALAPVLAHLANVTQVIWLNQYPSVDFYGNITDPNTSVFSEKIHFFNIAARRILGNYPSIRMYDSSNLWAVEYSRSCIVFQREGKFNATSIKSYIISNNIYVSCKDFVHTGYSALSQATQLLLNDICNEHQVSDVTVYSKHFLGGGGGEIPDGDLSDNKF</sequence>
<dbReference type="Proteomes" id="UP000076858">
    <property type="component" value="Unassembled WGS sequence"/>
</dbReference>
<dbReference type="PANTHER" id="PTHR13533">
    <property type="entry name" value="N-ACETYLNEURAMINATE 9-O-ACETYLTRANSFERASE"/>
    <property type="match status" value="1"/>
</dbReference>
<keyword evidence="3" id="KW-1133">Transmembrane helix</keyword>
<dbReference type="GO" id="GO:0016020">
    <property type="term" value="C:membrane"/>
    <property type="evidence" value="ECO:0007669"/>
    <property type="project" value="UniProtKB-SubCell"/>
</dbReference>
<comment type="subcellular location">
    <subcellularLocation>
        <location evidence="1">Membrane</location>
    </subcellularLocation>
</comment>
<name>A0A164VUM4_9CRUS</name>
<gene>
    <name evidence="5" type="ORF">APZ42_022836</name>
</gene>
<evidence type="ECO:0000313" key="6">
    <source>
        <dbReference type="Proteomes" id="UP000076858"/>
    </source>
</evidence>
<keyword evidence="4" id="KW-0472">Membrane</keyword>
<proteinExistence type="predicted"/>
<dbReference type="GO" id="GO:0005794">
    <property type="term" value="C:Golgi apparatus"/>
    <property type="evidence" value="ECO:0007669"/>
    <property type="project" value="UniProtKB-ARBA"/>
</dbReference>
<keyword evidence="6" id="KW-1185">Reference proteome</keyword>
<reference evidence="5 6" key="1">
    <citation type="submission" date="2016-03" db="EMBL/GenBank/DDBJ databases">
        <title>EvidentialGene: Evidence-directed Construction of Genes on Genomes.</title>
        <authorList>
            <person name="Gilbert D.G."/>
            <person name="Choi J.-H."/>
            <person name="Mockaitis K."/>
            <person name="Colbourne J."/>
            <person name="Pfrender M."/>
        </authorList>
    </citation>
    <scope>NUCLEOTIDE SEQUENCE [LARGE SCALE GENOMIC DNA]</scope>
    <source>
        <strain evidence="5 6">Xinb3</strain>
        <tissue evidence="5">Complete organism</tissue>
    </source>
</reference>
<evidence type="ECO:0000256" key="4">
    <source>
        <dbReference type="ARBA" id="ARBA00023136"/>
    </source>
</evidence>
<evidence type="ECO:0000256" key="1">
    <source>
        <dbReference type="ARBA" id="ARBA00004370"/>
    </source>
</evidence>
<protein>
    <recommendedName>
        <fullName evidence="7">Lactosylceramide</fullName>
    </recommendedName>
</protein>
<evidence type="ECO:0000256" key="3">
    <source>
        <dbReference type="ARBA" id="ARBA00022989"/>
    </source>
</evidence>
<organism evidence="5 6">
    <name type="scientific">Daphnia magna</name>
    <dbReference type="NCBI Taxonomy" id="35525"/>
    <lineage>
        <taxon>Eukaryota</taxon>
        <taxon>Metazoa</taxon>
        <taxon>Ecdysozoa</taxon>
        <taxon>Arthropoda</taxon>
        <taxon>Crustacea</taxon>
        <taxon>Branchiopoda</taxon>
        <taxon>Diplostraca</taxon>
        <taxon>Cladocera</taxon>
        <taxon>Anomopoda</taxon>
        <taxon>Daphniidae</taxon>
        <taxon>Daphnia</taxon>
    </lineage>
</organism>
<dbReference type="AlphaFoldDB" id="A0A164VUM4"/>
<dbReference type="PANTHER" id="PTHR13533:SF45">
    <property type="entry name" value="CAS1P 10 TM ACYL TRANSFERASE DOMAIN-CONTAINING PROTEIN"/>
    <property type="match status" value="1"/>
</dbReference>
<evidence type="ECO:0000313" key="5">
    <source>
        <dbReference type="EMBL" id="KZS12673.1"/>
    </source>
</evidence>
<dbReference type="OrthoDB" id="1932925at2759"/>
<dbReference type="GO" id="GO:0005975">
    <property type="term" value="P:carbohydrate metabolic process"/>
    <property type="evidence" value="ECO:0007669"/>
    <property type="project" value="UniProtKB-ARBA"/>
</dbReference>